<dbReference type="Pfam" id="PF13378">
    <property type="entry name" value="MR_MLE_C"/>
    <property type="match status" value="1"/>
</dbReference>
<keyword evidence="3" id="KW-0460">Magnesium</keyword>
<evidence type="ECO:0000313" key="5">
    <source>
        <dbReference type="EMBL" id="BDC00007.1"/>
    </source>
</evidence>
<organism evidence="5 6">
    <name type="scientific">Saccharolobus caldissimus</name>
    <dbReference type="NCBI Taxonomy" id="1702097"/>
    <lineage>
        <taxon>Archaea</taxon>
        <taxon>Thermoproteota</taxon>
        <taxon>Thermoprotei</taxon>
        <taxon>Sulfolobales</taxon>
        <taxon>Sulfolobaceae</taxon>
        <taxon>Saccharolobus</taxon>
    </lineage>
</organism>
<evidence type="ECO:0000256" key="1">
    <source>
        <dbReference type="ARBA" id="ARBA00001946"/>
    </source>
</evidence>
<dbReference type="Gene3D" id="3.20.20.120">
    <property type="entry name" value="Enolase-like C-terminal domain"/>
    <property type="match status" value="1"/>
</dbReference>
<dbReference type="PANTHER" id="PTHR13794">
    <property type="entry name" value="ENOLASE SUPERFAMILY, MANDELATE RACEMASE"/>
    <property type="match status" value="1"/>
</dbReference>
<proteinExistence type="predicted"/>
<dbReference type="SFLD" id="SFLDG00179">
    <property type="entry name" value="mandelate_racemase"/>
    <property type="match status" value="1"/>
</dbReference>
<dbReference type="SUPFAM" id="SSF51604">
    <property type="entry name" value="Enolase C-terminal domain-like"/>
    <property type="match status" value="1"/>
</dbReference>
<dbReference type="AlphaFoldDB" id="A0AAQ4CW25"/>
<dbReference type="KEGG" id="scas:SACC_30230"/>
<dbReference type="PANTHER" id="PTHR13794:SF58">
    <property type="entry name" value="MITOCHONDRIAL ENOLASE SUPERFAMILY MEMBER 1"/>
    <property type="match status" value="1"/>
</dbReference>
<dbReference type="EMBL" id="AP025226">
    <property type="protein sequence ID" value="BDC00007.1"/>
    <property type="molecule type" value="Genomic_DNA"/>
</dbReference>
<dbReference type="InterPro" id="IPR046945">
    <property type="entry name" value="RHMD-like"/>
</dbReference>
<dbReference type="Proteomes" id="UP001319921">
    <property type="component" value="Chromosome"/>
</dbReference>
<dbReference type="Pfam" id="PF02746">
    <property type="entry name" value="MR_MLE_N"/>
    <property type="match status" value="1"/>
</dbReference>
<dbReference type="SUPFAM" id="SSF54826">
    <property type="entry name" value="Enolase N-terminal domain-like"/>
    <property type="match status" value="1"/>
</dbReference>
<evidence type="ECO:0000313" key="6">
    <source>
        <dbReference type="Proteomes" id="UP001319921"/>
    </source>
</evidence>
<evidence type="ECO:0000259" key="4">
    <source>
        <dbReference type="SMART" id="SM00922"/>
    </source>
</evidence>
<gene>
    <name evidence="5" type="ORF">SACC_30230</name>
</gene>
<name>A0AAQ4CW25_9CREN</name>
<protein>
    <submittedName>
        <fullName evidence="5">Mandelate racemase</fullName>
    </submittedName>
</protein>
<reference evidence="5 6" key="1">
    <citation type="journal article" date="2022" name="Microbiol. Resour. Announc.">
        <title>Complete Genome Sequence of the Hyperthermophilic and Acidophilic Archaeon Saccharolobus caldissimus Strain HS-3T.</title>
        <authorList>
            <person name="Sakai H.D."/>
            <person name="Kurosawa N."/>
        </authorList>
    </citation>
    <scope>NUCLEOTIDE SEQUENCE [LARGE SCALE GENOMIC DNA]</scope>
    <source>
        <strain evidence="5 6">JCM32116</strain>
    </source>
</reference>
<keyword evidence="2" id="KW-0479">Metal-binding</keyword>
<evidence type="ECO:0000256" key="2">
    <source>
        <dbReference type="ARBA" id="ARBA00022723"/>
    </source>
</evidence>
<dbReference type="SMART" id="SM00922">
    <property type="entry name" value="MR_MLE"/>
    <property type="match status" value="1"/>
</dbReference>
<dbReference type="InterPro" id="IPR013342">
    <property type="entry name" value="Mandelate_racemase_C"/>
</dbReference>
<dbReference type="RefSeq" id="WP_229570654.1">
    <property type="nucleotide sequence ID" value="NZ_AP025226.1"/>
</dbReference>
<dbReference type="GO" id="GO:0016836">
    <property type="term" value="F:hydro-lyase activity"/>
    <property type="evidence" value="ECO:0007669"/>
    <property type="project" value="TreeGrafter"/>
</dbReference>
<accession>A0AAQ4CW25</accession>
<comment type="cofactor">
    <cofactor evidence="1">
        <name>Mg(2+)</name>
        <dbReference type="ChEBI" id="CHEBI:18420"/>
    </cofactor>
</comment>
<dbReference type="InterPro" id="IPR013341">
    <property type="entry name" value="Mandelate_racemase_N_dom"/>
</dbReference>
<feature type="domain" description="Mandelate racemase/muconate lactonizing enzyme C-terminal" evidence="4">
    <location>
        <begin position="146"/>
        <end position="242"/>
    </location>
</feature>
<dbReference type="InterPro" id="IPR029017">
    <property type="entry name" value="Enolase-like_N"/>
</dbReference>
<dbReference type="InterPro" id="IPR029065">
    <property type="entry name" value="Enolase_C-like"/>
</dbReference>
<dbReference type="CDD" id="cd03316">
    <property type="entry name" value="MR_like"/>
    <property type="match status" value="1"/>
</dbReference>
<keyword evidence="6" id="KW-1185">Reference proteome</keyword>
<dbReference type="GO" id="GO:0000287">
    <property type="term" value="F:magnesium ion binding"/>
    <property type="evidence" value="ECO:0007669"/>
    <property type="project" value="TreeGrafter"/>
</dbReference>
<dbReference type="InterPro" id="IPR036849">
    <property type="entry name" value="Enolase-like_C_sf"/>
</dbReference>
<evidence type="ECO:0000256" key="3">
    <source>
        <dbReference type="ARBA" id="ARBA00022842"/>
    </source>
</evidence>
<dbReference type="Gene3D" id="3.30.390.10">
    <property type="entry name" value="Enolase-like, N-terminal domain"/>
    <property type="match status" value="1"/>
</dbReference>
<dbReference type="GeneID" id="68867746"/>
<dbReference type="GO" id="GO:0016052">
    <property type="term" value="P:carbohydrate catabolic process"/>
    <property type="evidence" value="ECO:0007669"/>
    <property type="project" value="TreeGrafter"/>
</dbReference>
<sequence length="369" mass="41854">MKPISISIGLYKIPSRHVQENAIARFTAYEWIIVRMKFSNGIEGIGWTYTQGRGGSAIYHLISDYWAKELLSDSDLDPLTLNKRVWSLSYSYGLEGLSRLAYSAIDIALWDALAKAHDIPLYEMLGGPKSPKVKAYRSAIDLNFTIEELVEDIKKFKNQGFKAFKIKIGKPNFEEDIERIKAVKDVIGNYPLMVDVNRGWTFEETIKKGKILYDLGVYWLEEPIEADLLDQYKMLREKLDIPIAAGESLYNGFEQTKLITDKCVDIVQLDVLRSGGVTEWMKYAKLAESLGLPMAPHFAEEISVQVLSAVKNGIFLEHLPGSNLNDSGVLKSSLRFEDGYAIPPDKPGHGIEFDWEKLSKYQVLWTEVK</sequence>
<dbReference type="SFLD" id="SFLDS00001">
    <property type="entry name" value="Enolase"/>
    <property type="match status" value="1"/>
</dbReference>